<reference evidence="1" key="2">
    <citation type="submission" date="2023-06" db="EMBL/GenBank/DDBJ databases">
        <authorList>
            <consortium name="Lawrence Berkeley National Laboratory"/>
            <person name="Haridas S."/>
            <person name="Hensen N."/>
            <person name="Bonometti L."/>
            <person name="Westerberg I."/>
            <person name="Brannstrom I.O."/>
            <person name="Guillou S."/>
            <person name="Cros-Aarteil S."/>
            <person name="Calhoun S."/>
            <person name="Kuo A."/>
            <person name="Mondo S."/>
            <person name="Pangilinan J."/>
            <person name="Riley R."/>
            <person name="Labutti K."/>
            <person name="Andreopoulos B."/>
            <person name="Lipzen A."/>
            <person name="Chen C."/>
            <person name="Yanf M."/>
            <person name="Daum C."/>
            <person name="Ng V."/>
            <person name="Clum A."/>
            <person name="Steindorff A."/>
            <person name="Ohm R."/>
            <person name="Martin F."/>
            <person name="Silar P."/>
            <person name="Natvig D."/>
            <person name="Lalanne C."/>
            <person name="Gautier V."/>
            <person name="Ament-Velasquez S.L."/>
            <person name="Kruys A."/>
            <person name="Hutchinson M.I."/>
            <person name="Powell A.J."/>
            <person name="Barry K."/>
            <person name="Miller A.N."/>
            <person name="Grigoriev I.V."/>
            <person name="Debuchy R."/>
            <person name="Gladieux P."/>
            <person name="Thoren M.H."/>
            <person name="Johannesson H."/>
        </authorList>
    </citation>
    <scope>NUCLEOTIDE SEQUENCE</scope>
    <source>
        <strain evidence="1">CBS 955.72</strain>
    </source>
</reference>
<organism evidence="1 2">
    <name type="scientific">Lasiosphaeria hispida</name>
    <dbReference type="NCBI Taxonomy" id="260671"/>
    <lineage>
        <taxon>Eukaryota</taxon>
        <taxon>Fungi</taxon>
        <taxon>Dikarya</taxon>
        <taxon>Ascomycota</taxon>
        <taxon>Pezizomycotina</taxon>
        <taxon>Sordariomycetes</taxon>
        <taxon>Sordariomycetidae</taxon>
        <taxon>Sordariales</taxon>
        <taxon>Lasiosphaeriaceae</taxon>
        <taxon>Lasiosphaeria</taxon>
    </lineage>
</organism>
<dbReference type="Proteomes" id="UP001275084">
    <property type="component" value="Unassembled WGS sequence"/>
</dbReference>
<name>A0AAJ0HNT9_9PEZI</name>
<proteinExistence type="predicted"/>
<dbReference type="AlphaFoldDB" id="A0AAJ0HNT9"/>
<accession>A0AAJ0HNT9</accession>
<evidence type="ECO:0008006" key="3">
    <source>
        <dbReference type="Google" id="ProtNLM"/>
    </source>
</evidence>
<evidence type="ECO:0000313" key="1">
    <source>
        <dbReference type="EMBL" id="KAK3358694.1"/>
    </source>
</evidence>
<keyword evidence="2" id="KW-1185">Reference proteome</keyword>
<gene>
    <name evidence="1" type="ORF">B0T25DRAFT_73222</name>
</gene>
<protein>
    <recommendedName>
        <fullName evidence="3">Glycosyltransferase family 25 protein</fullName>
    </recommendedName>
</protein>
<evidence type="ECO:0000313" key="2">
    <source>
        <dbReference type="Proteomes" id="UP001275084"/>
    </source>
</evidence>
<reference evidence="1" key="1">
    <citation type="journal article" date="2023" name="Mol. Phylogenet. Evol.">
        <title>Genome-scale phylogeny and comparative genomics of the fungal order Sordariales.</title>
        <authorList>
            <person name="Hensen N."/>
            <person name="Bonometti L."/>
            <person name="Westerberg I."/>
            <person name="Brannstrom I.O."/>
            <person name="Guillou S."/>
            <person name="Cros-Aarteil S."/>
            <person name="Calhoun S."/>
            <person name="Haridas S."/>
            <person name="Kuo A."/>
            <person name="Mondo S."/>
            <person name="Pangilinan J."/>
            <person name="Riley R."/>
            <person name="LaButti K."/>
            <person name="Andreopoulos B."/>
            <person name="Lipzen A."/>
            <person name="Chen C."/>
            <person name="Yan M."/>
            <person name="Daum C."/>
            <person name="Ng V."/>
            <person name="Clum A."/>
            <person name="Steindorff A."/>
            <person name="Ohm R.A."/>
            <person name="Martin F."/>
            <person name="Silar P."/>
            <person name="Natvig D.O."/>
            <person name="Lalanne C."/>
            <person name="Gautier V."/>
            <person name="Ament-Velasquez S.L."/>
            <person name="Kruys A."/>
            <person name="Hutchinson M.I."/>
            <person name="Powell A.J."/>
            <person name="Barry K."/>
            <person name="Miller A.N."/>
            <person name="Grigoriev I.V."/>
            <person name="Debuchy R."/>
            <person name="Gladieux P."/>
            <person name="Hiltunen Thoren M."/>
            <person name="Johannesson H."/>
        </authorList>
    </citation>
    <scope>NUCLEOTIDE SEQUENCE</scope>
    <source>
        <strain evidence="1">CBS 955.72</strain>
    </source>
</reference>
<sequence>MSKVAILRRSMRLRLLSALVIGAFIVYRLWLSPSPAPSWLPLPIGEGTAAYRTNSTLGFGRIYVVSKKDSPRRSGLLQAANVTELQLTIPVQPQWTDQDLKGHPNIGRGSLLAWLGHLHTLREFLDSGAETALVLEDDVDWDIHLRSLQVPRVATAVRTLLSSKSKPPVHSSSKAKIEYDDQVTRYPYGDPALWDLLYLGHCGDYWHGMDIGFEDGHVKPDDLAGRPHVSFRDWSLPNFENLHPWTASLLRNLGVPVHTRLVHRSVFPLCTFAYAITRESARRLVYELASLQPAEHKAFDIAILIACRNHGLRCWTVNPELFHHLPGTSIIGVLEHNNSTPPVDAMGQEQMEMRGETPNIGCGFWSGDFDFGEDMERLAYLRQEVGRKGQCLKEWRDSSTGE</sequence>
<dbReference type="EMBL" id="JAUIQD010000002">
    <property type="protein sequence ID" value="KAK3358694.1"/>
    <property type="molecule type" value="Genomic_DNA"/>
</dbReference>
<comment type="caution">
    <text evidence="1">The sequence shown here is derived from an EMBL/GenBank/DDBJ whole genome shotgun (WGS) entry which is preliminary data.</text>
</comment>